<dbReference type="Gene3D" id="1.10.20.10">
    <property type="entry name" value="Histone, subunit A"/>
    <property type="match status" value="1"/>
</dbReference>
<dbReference type="EMBL" id="CP000882">
    <property type="protein sequence ID" value="ABW98112.1"/>
    <property type="molecule type" value="Genomic_DNA"/>
</dbReference>
<name>A9BKV7_HEMAN</name>
<evidence type="ECO:0000256" key="5">
    <source>
        <dbReference type="ARBA" id="ARBA00038392"/>
    </source>
</evidence>
<comment type="subcellular location">
    <subcellularLocation>
        <location evidence="1">Nucleus</location>
    </subcellularLocation>
</comment>
<geneLocation type="nucleomorph" evidence="7"/>
<evidence type="ECO:0000313" key="7">
    <source>
        <dbReference type="EMBL" id="ABW98112.1"/>
    </source>
</evidence>
<dbReference type="SUPFAM" id="SSF47113">
    <property type="entry name" value="Histone-fold"/>
    <property type="match status" value="1"/>
</dbReference>
<keyword evidence="4" id="KW-0539">Nucleus</keyword>
<protein>
    <recommendedName>
        <fullName evidence="6">Transcription initiation factor TFIID subunit 13</fullName>
    </recommendedName>
</protein>
<dbReference type="Proteomes" id="UP000243127">
    <property type="component" value="Nucleomorph 2"/>
</dbReference>
<organism evidence="7 8">
    <name type="scientific">Hemiselmis andersenii</name>
    <name type="common">Cryptophyte alga</name>
    <dbReference type="NCBI Taxonomy" id="464988"/>
    <lineage>
        <taxon>Eukaryota</taxon>
        <taxon>Cryptophyceae</taxon>
        <taxon>Cryptomonadales</taxon>
        <taxon>Hemiselmidaceae</taxon>
        <taxon>Hemiselmis</taxon>
    </lineage>
</organism>
<dbReference type="InterPro" id="IPR003195">
    <property type="entry name" value="TFIID_TAF13"/>
</dbReference>
<dbReference type="PANTHER" id="PTHR11380">
    <property type="entry name" value="TRANSCRIPTION INITIATION FACTOR TFIID/SUPT3-RELATED"/>
    <property type="match status" value="1"/>
</dbReference>
<evidence type="ECO:0000256" key="6">
    <source>
        <dbReference type="ARBA" id="ARBA00040136"/>
    </source>
</evidence>
<keyword evidence="3" id="KW-0804">Transcription</keyword>
<reference evidence="7 8" key="1">
    <citation type="journal article" date="2007" name="Proc. Natl. Acad. Sci. U.S.A.">
        <title>Nucleomorph genome of Hemiselmis andersenii reveals complete intron loss and compaction as a driver of protein structure and function.</title>
        <authorList>
            <person name="Lane C.E."/>
            <person name="van den Heuvel K."/>
            <person name="Kozera C."/>
            <person name="Curtis B.A."/>
            <person name="Parsons B.J."/>
            <person name="Bowman S."/>
            <person name="Archibald J.M."/>
        </authorList>
    </citation>
    <scope>NUCLEOTIDE SEQUENCE [LARGE SCALE GENOMIC DNA]</scope>
    <source>
        <strain evidence="7 8">CCMP644</strain>
    </source>
</reference>
<dbReference type="GO" id="GO:0046982">
    <property type="term" value="F:protein heterodimerization activity"/>
    <property type="evidence" value="ECO:0007669"/>
    <property type="project" value="InterPro"/>
</dbReference>
<dbReference type="GO" id="GO:0005634">
    <property type="term" value="C:nucleus"/>
    <property type="evidence" value="ECO:0007669"/>
    <property type="project" value="UniProtKB-SubCell"/>
</dbReference>
<gene>
    <name evidence="7" type="ORF">HAN_2g290</name>
</gene>
<dbReference type="Pfam" id="PF02269">
    <property type="entry name" value="TFIID-18kDa"/>
    <property type="match status" value="1"/>
</dbReference>
<evidence type="ECO:0000256" key="3">
    <source>
        <dbReference type="ARBA" id="ARBA00023163"/>
    </source>
</evidence>
<dbReference type="PANTHER" id="PTHR11380:SF5">
    <property type="entry name" value="TRANSCRIPTION INITIATION FACTOR TFIID SUBUNIT 13"/>
    <property type="match status" value="1"/>
</dbReference>
<dbReference type="AlphaFoldDB" id="A9BKV7"/>
<dbReference type="InterPro" id="IPR009072">
    <property type="entry name" value="Histone-fold"/>
</dbReference>
<keyword evidence="2" id="KW-0805">Transcription regulation</keyword>
<evidence type="ECO:0000256" key="4">
    <source>
        <dbReference type="ARBA" id="ARBA00023242"/>
    </source>
</evidence>
<dbReference type="GeneID" id="5739385"/>
<evidence type="ECO:0000256" key="1">
    <source>
        <dbReference type="ARBA" id="ARBA00004123"/>
    </source>
</evidence>
<evidence type="ECO:0000256" key="2">
    <source>
        <dbReference type="ARBA" id="ARBA00023015"/>
    </source>
</evidence>
<evidence type="ECO:0000313" key="8">
    <source>
        <dbReference type="Proteomes" id="UP000243127"/>
    </source>
</evidence>
<dbReference type="RefSeq" id="XP_001712437.1">
    <property type="nucleotide sequence ID" value="XM_001712385.1"/>
</dbReference>
<dbReference type="GO" id="GO:0006366">
    <property type="term" value="P:transcription by RNA polymerase II"/>
    <property type="evidence" value="ECO:0007669"/>
    <property type="project" value="InterPro"/>
</dbReference>
<keyword evidence="7" id="KW-0542">Nucleomorph</keyword>
<comment type="similarity">
    <text evidence="5">Belongs to the TAF13 family.</text>
</comment>
<sequence length="180" mass="21732">MKKKNKKLEKRNNKIKNFRKKLKYFEILGLKENSKLLTTKMDFLKYNFFRKTDFLYKLPKFNFLKKKIFQNELAEVMFGFGDSENPLKKTILFLEKLILNFFHNLISSVTYIAFWRAKKRPTVEDLVFCIRNNPRKLSKITYLLKMKILIEKIMGSQKKSPSFKTKNMFPLKITQMTDKF</sequence>
<dbReference type="CDD" id="cd07978">
    <property type="entry name" value="HFD_TAF13"/>
    <property type="match status" value="1"/>
</dbReference>
<accession>A9BKV7</accession>
<proteinExistence type="inferred from homology"/>